<accession>A0ABR2KXL1</accession>
<reference evidence="1 2" key="1">
    <citation type="submission" date="2024-04" db="EMBL/GenBank/DDBJ databases">
        <title>Tritrichomonas musculus Genome.</title>
        <authorList>
            <person name="Alves-Ferreira E."/>
            <person name="Grigg M."/>
            <person name="Lorenzi H."/>
            <person name="Galac M."/>
        </authorList>
    </citation>
    <scope>NUCLEOTIDE SEQUENCE [LARGE SCALE GENOMIC DNA]</scope>
    <source>
        <strain evidence="1 2">EAF2021</strain>
    </source>
</reference>
<name>A0ABR2KXL1_9EUKA</name>
<organism evidence="1 2">
    <name type="scientific">Tritrichomonas musculus</name>
    <dbReference type="NCBI Taxonomy" id="1915356"/>
    <lineage>
        <taxon>Eukaryota</taxon>
        <taxon>Metamonada</taxon>
        <taxon>Parabasalia</taxon>
        <taxon>Tritrichomonadida</taxon>
        <taxon>Tritrichomonadidae</taxon>
        <taxon>Tritrichomonas</taxon>
    </lineage>
</organism>
<proteinExistence type="predicted"/>
<gene>
    <name evidence="1" type="ORF">M9Y10_013726</name>
</gene>
<dbReference type="Proteomes" id="UP001470230">
    <property type="component" value="Unassembled WGS sequence"/>
</dbReference>
<comment type="caution">
    <text evidence="1">The sequence shown here is derived from an EMBL/GenBank/DDBJ whole genome shotgun (WGS) entry which is preliminary data.</text>
</comment>
<dbReference type="EMBL" id="JAPFFF010000002">
    <property type="protein sequence ID" value="KAK8895841.1"/>
    <property type="molecule type" value="Genomic_DNA"/>
</dbReference>
<evidence type="ECO:0000313" key="1">
    <source>
        <dbReference type="EMBL" id="KAK8895841.1"/>
    </source>
</evidence>
<sequence length="746" mass="85795">MDIVAADISFDMEMILYTERIILSSSTNCIKCSKMNHLFKYESVLCSINSFSKLQVFDDFNPISSYFLPYVDDNKFTGNFNFYKTSNQDYNDIKNQKLSDNEYELMLQSKKEDSSKSYQFIHVIGDKVSHFRATFKKQKIHVRMIHNGINMNKCQKWVFSKQDLAFYSFNEGKFTAFNILNDSKRGPSINVDIHPYLSDPSSILPHELALKPSTLTNLPYFRFSSGISYIVKINNNGKTDYGIIEQLYKGDDSFLSFTVATVCSNFKNTITVRGVQPDLPISFLSPGNNRNVVFVFIPNSFVTFVDFSFPTPHISMMPHIFCEALSVSQLVSTIDGSTNLIIDLRNGKIYESFIKIPSFPKSLHYTDRMILSIIAHLIATFPDQVSISSAIENLPSDISYIQFFFKSIFSVINQLMPTKSADNDPIRSLPHHFDVPRTKSDSTKNVYNNKLIKRQFPHCNSSFNLRTNDNKFHKVELMVPDDSINAMSSSSTSSVFSDKSMSESNKSLSLNHSKSFSELTKMIVQKADFIRLIYDNIEYLFKSGIMSEQSIFLIEAVAAFEAIYAKMPESLVFATPCSERALRFCPFIIRQSLAINSLIFYPHKRMNQEINYLHVKKYDNGKNQKAEKKNILIDNIVKNQSKERDQILYWKKKFSFLKKDENFFQSNNSSPLKKRTKSNVHISINNFNQNAKNSKVANNKEFLLEQILAKESDENENLNMKVVSYISRRCSSLNAHRSLFMKYAHS</sequence>
<protein>
    <submittedName>
        <fullName evidence="1">Uncharacterized protein</fullName>
    </submittedName>
</protein>
<evidence type="ECO:0000313" key="2">
    <source>
        <dbReference type="Proteomes" id="UP001470230"/>
    </source>
</evidence>
<keyword evidence="2" id="KW-1185">Reference proteome</keyword>